<comment type="caution">
    <text evidence="5">The sequence shown here is derived from an EMBL/GenBank/DDBJ whole genome shotgun (WGS) entry which is preliminary data.</text>
</comment>
<keyword evidence="2" id="KW-0479">Metal-binding</keyword>
<dbReference type="GO" id="GO:0034353">
    <property type="term" value="F:mRNA 5'-diphosphatase activity"/>
    <property type="evidence" value="ECO:0007669"/>
    <property type="project" value="TreeGrafter"/>
</dbReference>
<dbReference type="AlphaFoldDB" id="A0AAV1VGF7"/>
<comment type="cofactor">
    <cofactor evidence="2">
        <name>a divalent metal cation</name>
        <dbReference type="ChEBI" id="CHEBI:60240"/>
    </cofactor>
</comment>
<dbReference type="InterPro" id="IPR039039">
    <property type="entry name" value="RAI1-like_fam"/>
</dbReference>
<feature type="compositionally biased region" description="Polar residues" evidence="3">
    <location>
        <begin position="9"/>
        <end position="29"/>
    </location>
</feature>
<dbReference type="GO" id="GO:0046872">
    <property type="term" value="F:metal ion binding"/>
    <property type="evidence" value="ECO:0007669"/>
    <property type="project" value="UniProtKB-KW"/>
</dbReference>
<dbReference type="PANTHER" id="PTHR12395:SF9">
    <property type="entry name" value="DECAPPING AND EXORIBONUCLEASE PROTEIN"/>
    <property type="match status" value="1"/>
</dbReference>
<sequence>MMPEKRQQGAKSTTGSQRSRYDQSNVYPALSVPTSAESRHFKVLRPHEILQHDRVALSKPQEIAYFSKNGDNKVYFNRSNLSVYKKAAIGSNLLDGFQDFTSKDERDPTVPAAPIAPLLAALEHFQGNNKTWKQPHVITYRNNLNKIMGTPYNSKSSWTFDVEKRNGCVYFNVQKTPQDIENIRNQQENQRHGAFAGRRFEIYSTHAKPGTLNDGKQRVVNEDEEYCSISAMTLGDKRLVVAAEIDCCSGKSSSTREYIELKTFRLLQRENDQFVFERFKLLAFWIQSFLVGTPKIVVAFRDDEFCVQKLQSFQVTEIPSFCRKHWSSVVCLNFTKTLLDWICEHAVDGRVYRVTYIPWQHVIEMKEEKRSSRTSFLPAQS</sequence>
<accession>A0AAV1VGF7</accession>
<dbReference type="InterPro" id="IPR013961">
    <property type="entry name" value="RAI1"/>
</dbReference>
<proteinExistence type="inferred from homology"/>
<dbReference type="GO" id="GO:0003723">
    <property type="term" value="F:RNA binding"/>
    <property type="evidence" value="ECO:0007669"/>
    <property type="project" value="UniProtKB-KW"/>
</dbReference>
<gene>
    <name evidence="5" type="ORF">PM001_LOCUS29978</name>
</gene>
<comment type="subcellular location">
    <subcellularLocation>
        <location evidence="2">Nucleus</location>
    </subcellularLocation>
</comment>
<dbReference type="EMBL" id="CAKLBY020000310">
    <property type="protein sequence ID" value="CAK7944828.1"/>
    <property type="molecule type" value="Genomic_DNA"/>
</dbReference>
<dbReference type="Proteomes" id="UP001162060">
    <property type="component" value="Unassembled WGS sequence"/>
</dbReference>
<evidence type="ECO:0000256" key="1">
    <source>
        <dbReference type="ARBA" id="ARBA00006562"/>
    </source>
</evidence>
<comment type="similarity">
    <text evidence="1 2">Belongs to the DXO/Dom3Z family.</text>
</comment>
<evidence type="ECO:0000313" key="5">
    <source>
        <dbReference type="EMBL" id="CAK7944828.1"/>
    </source>
</evidence>
<dbReference type="GO" id="GO:0005829">
    <property type="term" value="C:cytosol"/>
    <property type="evidence" value="ECO:0007669"/>
    <property type="project" value="TreeGrafter"/>
</dbReference>
<dbReference type="GO" id="GO:0004518">
    <property type="term" value="F:nuclease activity"/>
    <property type="evidence" value="ECO:0007669"/>
    <property type="project" value="UniProtKB-KW"/>
</dbReference>
<dbReference type="PANTHER" id="PTHR12395">
    <property type="entry name" value="DOM-3 RELATED"/>
    <property type="match status" value="1"/>
</dbReference>
<evidence type="ECO:0000256" key="3">
    <source>
        <dbReference type="SAM" id="MobiDB-lite"/>
    </source>
</evidence>
<keyword evidence="2" id="KW-0540">Nuclease</keyword>
<dbReference type="Pfam" id="PF08652">
    <property type="entry name" value="RAI1"/>
    <property type="match status" value="1"/>
</dbReference>
<evidence type="ECO:0000259" key="4">
    <source>
        <dbReference type="Pfam" id="PF08652"/>
    </source>
</evidence>
<name>A0AAV1VGF7_9STRA</name>
<feature type="region of interest" description="Disordered" evidence="3">
    <location>
        <begin position="1"/>
        <end position="29"/>
    </location>
</feature>
<protein>
    <recommendedName>
        <fullName evidence="2">Decapping nuclease</fullName>
        <ecNumber evidence="2">3.6.1.-</ecNumber>
    </recommendedName>
</protein>
<organism evidence="5 6">
    <name type="scientific">Peronospora matthiolae</name>
    <dbReference type="NCBI Taxonomy" id="2874970"/>
    <lineage>
        <taxon>Eukaryota</taxon>
        <taxon>Sar</taxon>
        <taxon>Stramenopiles</taxon>
        <taxon>Oomycota</taxon>
        <taxon>Peronosporomycetes</taxon>
        <taxon>Peronosporales</taxon>
        <taxon>Peronosporaceae</taxon>
        <taxon>Peronospora</taxon>
    </lineage>
</organism>
<evidence type="ECO:0000256" key="2">
    <source>
        <dbReference type="RuleBase" id="RU367113"/>
    </source>
</evidence>
<keyword evidence="2" id="KW-0694">RNA-binding</keyword>
<keyword evidence="2" id="KW-0539">Nucleus</keyword>
<comment type="function">
    <text evidence="2">Decapping enzyme for NAD-capped RNAs: specifically hydrolyzes the nicotinamide adenine dinucleotide (NAD) cap from a subset of RNAs by removing the entire NAD moiety from the 5'-end of an NAD-capped RNA.</text>
</comment>
<evidence type="ECO:0000313" key="6">
    <source>
        <dbReference type="Proteomes" id="UP001162060"/>
    </source>
</evidence>
<feature type="domain" description="RAI1-like" evidence="4">
    <location>
        <begin position="59"/>
        <end position="379"/>
    </location>
</feature>
<dbReference type="GO" id="GO:0000956">
    <property type="term" value="P:nuclear-transcribed mRNA catabolic process"/>
    <property type="evidence" value="ECO:0007669"/>
    <property type="project" value="TreeGrafter"/>
</dbReference>
<reference evidence="5" key="1">
    <citation type="submission" date="2024-01" db="EMBL/GenBank/DDBJ databases">
        <authorList>
            <person name="Webb A."/>
        </authorList>
    </citation>
    <scope>NUCLEOTIDE SEQUENCE</scope>
    <source>
        <strain evidence="5">Pm1</strain>
    </source>
</reference>
<dbReference type="EC" id="3.6.1.-" evidence="2"/>
<dbReference type="GO" id="GO:0000166">
    <property type="term" value="F:nucleotide binding"/>
    <property type="evidence" value="ECO:0007669"/>
    <property type="project" value="UniProtKB-KW"/>
</dbReference>
<dbReference type="GO" id="GO:0110155">
    <property type="term" value="P:NAD-cap decapping"/>
    <property type="evidence" value="ECO:0007669"/>
    <property type="project" value="TreeGrafter"/>
</dbReference>
<keyword evidence="2" id="KW-0378">Hydrolase</keyword>
<dbReference type="GO" id="GO:0005634">
    <property type="term" value="C:nucleus"/>
    <property type="evidence" value="ECO:0007669"/>
    <property type="project" value="UniProtKB-SubCell"/>
</dbReference>
<keyword evidence="2" id="KW-0547">Nucleotide-binding</keyword>